<dbReference type="Proteomes" id="UP001374535">
    <property type="component" value="Chromosome 1"/>
</dbReference>
<dbReference type="SMART" id="SM00165">
    <property type="entry name" value="UBA"/>
    <property type="match status" value="1"/>
</dbReference>
<dbReference type="PANTHER" id="PTHR10677">
    <property type="entry name" value="UBIQUILIN"/>
    <property type="match status" value="1"/>
</dbReference>
<dbReference type="InterPro" id="IPR009060">
    <property type="entry name" value="UBA-like_sf"/>
</dbReference>
<gene>
    <name evidence="2" type="ORF">V8G54_000355</name>
</gene>
<dbReference type="EMBL" id="CP144700">
    <property type="protein sequence ID" value="WVZ21811.1"/>
    <property type="molecule type" value="Genomic_DNA"/>
</dbReference>
<dbReference type="AlphaFoldDB" id="A0AAQ3SAI5"/>
<dbReference type="FunFam" id="1.10.8.10:FF:000042">
    <property type="entry name" value="Ubiquitin domain-containing protein DSK2b"/>
    <property type="match status" value="1"/>
</dbReference>
<keyword evidence="3" id="KW-1185">Reference proteome</keyword>
<accession>A0AAQ3SAI5</accession>
<evidence type="ECO:0000313" key="2">
    <source>
        <dbReference type="EMBL" id="WVZ21811.1"/>
    </source>
</evidence>
<dbReference type="GO" id="GO:0005829">
    <property type="term" value="C:cytosol"/>
    <property type="evidence" value="ECO:0007669"/>
    <property type="project" value="TreeGrafter"/>
</dbReference>
<dbReference type="SUPFAM" id="SSF46934">
    <property type="entry name" value="UBA-like"/>
    <property type="match status" value="1"/>
</dbReference>
<organism evidence="2 3">
    <name type="scientific">Vigna mungo</name>
    <name type="common">Black gram</name>
    <name type="synonym">Phaseolus mungo</name>
    <dbReference type="NCBI Taxonomy" id="3915"/>
    <lineage>
        <taxon>Eukaryota</taxon>
        <taxon>Viridiplantae</taxon>
        <taxon>Streptophyta</taxon>
        <taxon>Embryophyta</taxon>
        <taxon>Tracheophyta</taxon>
        <taxon>Spermatophyta</taxon>
        <taxon>Magnoliopsida</taxon>
        <taxon>eudicotyledons</taxon>
        <taxon>Gunneridae</taxon>
        <taxon>Pentapetalae</taxon>
        <taxon>rosids</taxon>
        <taxon>fabids</taxon>
        <taxon>Fabales</taxon>
        <taxon>Fabaceae</taxon>
        <taxon>Papilionoideae</taxon>
        <taxon>50 kb inversion clade</taxon>
        <taxon>NPAAA clade</taxon>
        <taxon>indigoferoid/millettioid clade</taxon>
        <taxon>Phaseoleae</taxon>
        <taxon>Vigna</taxon>
    </lineage>
</organism>
<feature type="domain" description="UBA" evidence="1">
    <location>
        <begin position="58"/>
        <end position="103"/>
    </location>
</feature>
<reference evidence="2 3" key="1">
    <citation type="journal article" date="2023" name="Life. Sci Alliance">
        <title>Evolutionary insights into 3D genome organization and epigenetic landscape of Vigna mungo.</title>
        <authorList>
            <person name="Junaid A."/>
            <person name="Singh B."/>
            <person name="Bhatia S."/>
        </authorList>
    </citation>
    <scope>NUCLEOTIDE SEQUENCE [LARGE SCALE GENOMIC DNA]</scope>
    <source>
        <strain evidence="2">Urdbean</strain>
    </source>
</reference>
<sequence length="106" mass="11129">MVLRASSPYAPHHLTICRESGQTGGGTGPMNNLGLEMLSSMFGGLGAGSLAVPNRSNEPPEQLYASQLSQLQEMGFFDTQENIRALVATSGNVHAAVERLLGNSGQ</sequence>
<evidence type="ECO:0000259" key="1">
    <source>
        <dbReference type="PROSITE" id="PS50030"/>
    </source>
</evidence>
<evidence type="ECO:0000313" key="3">
    <source>
        <dbReference type="Proteomes" id="UP001374535"/>
    </source>
</evidence>
<proteinExistence type="predicted"/>
<dbReference type="CDD" id="cd14399">
    <property type="entry name" value="UBA_PLICs"/>
    <property type="match status" value="1"/>
</dbReference>
<name>A0AAQ3SAI5_VIGMU</name>
<dbReference type="GO" id="GO:0031593">
    <property type="term" value="F:polyubiquitin modification-dependent protein binding"/>
    <property type="evidence" value="ECO:0007669"/>
    <property type="project" value="TreeGrafter"/>
</dbReference>
<dbReference type="PROSITE" id="PS50030">
    <property type="entry name" value="UBA"/>
    <property type="match status" value="1"/>
</dbReference>
<dbReference type="Pfam" id="PF00627">
    <property type="entry name" value="UBA"/>
    <property type="match status" value="1"/>
</dbReference>
<protein>
    <recommendedName>
        <fullName evidence="1">UBA domain-containing protein</fullName>
    </recommendedName>
</protein>
<dbReference type="InterPro" id="IPR015496">
    <property type="entry name" value="Ubiquilin"/>
</dbReference>
<dbReference type="InterPro" id="IPR015940">
    <property type="entry name" value="UBA"/>
</dbReference>
<dbReference type="GO" id="GO:0006511">
    <property type="term" value="P:ubiquitin-dependent protein catabolic process"/>
    <property type="evidence" value="ECO:0007669"/>
    <property type="project" value="TreeGrafter"/>
</dbReference>
<dbReference type="PANTHER" id="PTHR10677:SF58">
    <property type="entry name" value="UBIQUILIN-RELATED"/>
    <property type="match status" value="1"/>
</dbReference>
<dbReference type="Gene3D" id="1.10.8.10">
    <property type="entry name" value="DNA helicase RuvA subunit, C-terminal domain"/>
    <property type="match status" value="1"/>
</dbReference>